<accession>A0A4Q9NXE7</accession>
<dbReference type="Gene3D" id="3.30.559.10">
    <property type="entry name" value="Chloramphenicol acetyltransferase-like domain"/>
    <property type="match status" value="1"/>
</dbReference>
<reference evidence="1 2" key="1">
    <citation type="submission" date="2019-01" db="EMBL/GenBank/DDBJ databases">
        <title>Draft genome sequences of three monokaryotic isolates of the white-rot basidiomycete fungus Dichomitus squalens.</title>
        <authorList>
            <consortium name="DOE Joint Genome Institute"/>
            <person name="Lopez S.C."/>
            <person name="Andreopoulos B."/>
            <person name="Pangilinan J."/>
            <person name="Lipzen A."/>
            <person name="Riley R."/>
            <person name="Ahrendt S."/>
            <person name="Ng V."/>
            <person name="Barry K."/>
            <person name="Daum C."/>
            <person name="Grigoriev I.V."/>
            <person name="Hilden K.S."/>
            <person name="Makela M.R."/>
            <person name="de Vries R.P."/>
        </authorList>
    </citation>
    <scope>NUCLEOTIDE SEQUENCE [LARGE SCALE GENOMIC DNA]</scope>
    <source>
        <strain evidence="1 2">CBS 464.89</strain>
    </source>
</reference>
<dbReference type="Gene3D" id="3.30.559.30">
    <property type="entry name" value="Nonribosomal peptide synthetase, condensation domain"/>
    <property type="match status" value="1"/>
</dbReference>
<proteinExistence type="predicted"/>
<dbReference type="PANTHER" id="PTHR42034:SF1">
    <property type="entry name" value="CONDENSATION DOMAIN-CONTAINING PROTEIN"/>
    <property type="match status" value="1"/>
</dbReference>
<dbReference type="PANTHER" id="PTHR42034">
    <property type="entry name" value="CHROMOSOME 7, WHOLE GENOME SHOTGUN SEQUENCE-RELATED"/>
    <property type="match status" value="1"/>
</dbReference>
<name>A0A4Q9NXE7_9APHY</name>
<keyword evidence="2" id="KW-1185">Reference proteome</keyword>
<gene>
    <name evidence="1" type="ORF">BD310DRAFT_925520</name>
</gene>
<dbReference type="AlphaFoldDB" id="A0A4Q9NXE7"/>
<evidence type="ECO:0000313" key="2">
    <source>
        <dbReference type="Proteomes" id="UP000292082"/>
    </source>
</evidence>
<evidence type="ECO:0000313" key="1">
    <source>
        <dbReference type="EMBL" id="TBU59215.1"/>
    </source>
</evidence>
<protein>
    <submittedName>
        <fullName evidence="1">Uncharacterized protein</fullName>
    </submittedName>
</protein>
<sequence>MSEAEPQWEKRILSPQATEVYTRPLLASEHWCDQTMLLMDGISQFASGVQFTTSIPKDELEARVKEAVSRLRFECPLVGATFEAGVHDPDLRSWIYAPVENVEQVRSWADKMVYYLSDSIDPASFLQVLVEKKIPYTLADGTEQYLRVFVTRPDGTLNTFCLFLHTSHAIMDAKPSLNVLSLLLEYMSTPGLVDVADLPWGTEHKNLPPGVVTATGGPHKDWEVHGPAMLEKFQAFFVKPKPSHSLACDTLELRNPGKLQRFVVTFTAQESAKIAQALKTLGFTFSELIDAATALATLELNPIPDNELEGAHIDVGGLIAINDRLPPNIDRRRHIVSCMVNAPLAIYYAPLAKLMGKPRLLAAMKQAKEQYDDWLANPCLPHLAAELARLAPMKTASPPSRSPFATNVTNVGRVENYIAPVWPRDVKPGEAPVFRVEQMHLACRLTWPMPGIHAWSMQGKLSIQLQAADNWKEDVLRNFVNEVTRQISFVAAE</sequence>
<dbReference type="Proteomes" id="UP000292082">
    <property type="component" value="Unassembled WGS sequence"/>
</dbReference>
<dbReference type="InterPro" id="IPR023213">
    <property type="entry name" value="CAT-like_dom_sf"/>
</dbReference>
<dbReference type="EMBL" id="ML145116">
    <property type="protein sequence ID" value="TBU59215.1"/>
    <property type="molecule type" value="Genomic_DNA"/>
</dbReference>
<organism evidence="1 2">
    <name type="scientific">Dichomitus squalens</name>
    <dbReference type="NCBI Taxonomy" id="114155"/>
    <lineage>
        <taxon>Eukaryota</taxon>
        <taxon>Fungi</taxon>
        <taxon>Dikarya</taxon>
        <taxon>Basidiomycota</taxon>
        <taxon>Agaricomycotina</taxon>
        <taxon>Agaricomycetes</taxon>
        <taxon>Polyporales</taxon>
        <taxon>Polyporaceae</taxon>
        <taxon>Dichomitus</taxon>
    </lineage>
</organism>